<keyword evidence="3" id="KW-1185">Reference proteome</keyword>
<evidence type="ECO:0008006" key="4">
    <source>
        <dbReference type="Google" id="ProtNLM"/>
    </source>
</evidence>
<organism evidence="2 3">
    <name type="scientific">Carex littledalei</name>
    <dbReference type="NCBI Taxonomy" id="544730"/>
    <lineage>
        <taxon>Eukaryota</taxon>
        <taxon>Viridiplantae</taxon>
        <taxon>Streptophyta</taxon>
        <taxon>Embryophyta</taxon>
        <taxon>Tracheophyta</taxon>
        <taxon>Spermatophyta</taxon>
        <taxon>Magnoliopsida</taxon>
        <taxon>Liliopsida</taxon>
        <taxon>Poales</taxon>
        <taxon>Cyperaceae</taxon>
        <taxon>Cyperoideae</taxon>
        <taxon>Cariceae</taxon>
        <taxon>Carex</taxon>
        <taxon>Carex subgen. Euthyceras</taxon>
    </lineage>
</organism>
<name>A0A833VV79_9POAL</name>
<proteinExistence type="predicted"/>
<protein>
    <recommendedName>
        <fullName evidence="4">Secreted protein</fullName>
    </recommendedName>
</protein>
<dbReference type="Proteomes" id="UP000623129">
    <property type="component" value="Unassembled WGS sequence"/>
</dbReference>
<evidence type="ECO:0000313" key="3">
    <source>
        <dbReference type="Proteomes" id="UP000623129"/>
    </source>
</evidence>
<dbReference type="AlphaFoldDB" id="A0A833VV79"/>
<evidence type="ECO:0000313" key="2">
    <source>
        <dbReference type="EMBL" id="KAF3336643.1"/>
    </source>
</evidence>
<feature type="signal peptide" evidence="1">
    <location>
        <begin position="1"/>
        <end position="33"/>
    </location>
</feature>
<evidence type="ECO:0000256" key="1">
    <source>
        <dbReference type="SAM" id="SignalP"/>
    </source>
</evidence>
<sequence length="107" mass="12310">MWPMRTQGHLLVNCCITASRLLRLFLNLSTTKASLLPLTVSNPGGGRLLQSRMEIRDRQTLHRPRGPDVHHQLFAEKDGTKWVPRVQEENSLVVLGEESNSWVWRLK</sequence>
<accession>A0A833VV79</accession>
<keyword evidence="1" id="KW-0732">Signal</keyword>
<reference evidence="2" key="1">
    <citation type="submission" date="2020-01" db="EMBL/GenBank/DDBJ databases">
        <title>Genome sequence of Kobresia littledalei, the first chromosome-level genome in the family Cyperaceae.</title>
        <authorList>
            <person name="Qu G."/>
        </authorList>
    </citation>
    <scope>NUCLEOTIDE SEQUENCE</scope>
    <source>
        <strain evidence="2">C.B.Clarke</strain>
        <tissue evidence="2">Leaf</tissue>
    </source>
</reference>
<feature type="chain" id="PRO_5032582024" description="Secreted protein" evidence="1">
    <location>
        <begin position="34"/>
        <end position="107"/>
    </location>
</feature>
<dbReference type="EMBL" id="SWLB01000007">
    <property type="protein sequence ID" value="KAF3336643.1"/>
    <property type="molecule type" value="Genomic_DNA"/>
</dbReference>
<gene>
    <name evidence="2" type="ORF">FCM35_KLT19229</name>
</gene>
<comment type="caution">
    <text evidence="2">The sequence shown here is derived from an EMBL/GenBank/DDBJ whole genome shotgun (WGS) entry which is preliminary data.</text>
</comment>